<feature type="compositionally biased region" description="Basic and acidic residues" evidence="10">
    <location>
        <begin position="703"/>
        <end position="717"/>
    </location>
</feature>
<dbReference type="InterPro" id="IPR008271">
    <property type="entry name" value="Ser/Thr_kinase_AS"/>
</dbReference>
<feature type="compositionally biased region" description="Basic and acidic residues" evidence="10">
    <location>
        <begin position="1882"/>
        <end position="1897"/>
    </location>
</feature>
<dbReference type="EMBL" id="BLXT01007956">
    <property type="protein sequence ID" value="GFO44547.1"/>
    <property type="molecule type" value="Genomic_DNA"/>
</dbReference>
<feature type="region of interest" description="Disordered" evidence="10">
    <location>
        <begin position="1730"/>
        <end position="1841"/>
    </location>
</feature>
<proteinExistence type="predicted"/>
<gene>
    <name evidence="12" type="ORF">PoB_007105200</name>
</gene>
<keyword evidence="7" id="KW-0067">ATP-binding</keyword>
<evidence type="ECO:0000256" key="8">
    <source>
        <dbReference type="ARBA" id="ARBA00047899"/>
    </source>
</evidence>
<feature type="compositionally biased region" description="Basic residues" evidence="10">
    <location>
        <begin position="1099"/>
        <end position="1110"/>
    </location>
</feature>
<feature type="region of interest" description="Disordered" evidence="10">
    <location>
        <begin position="921"/>
        <end position="993"/>
    </location>
</feature>
<feature type="compositionally biased region" description="Polar residues" evidence="10">
    <location>
        <begin position="982"/>
        <end position="993"/>
    </location>
</feature>
<feature type="compositionally biased region" description="Low complexity" evidence="10">
    <location>
        <begin position="1551"/>
        <end position="1567"/>
    </location>
</feature>
<dbReference type="Gene3D" id="3.30.200.20">
    <property type="entry name" value="Phosphorylase Kinase, domain 1"/>
    <property type="match status" value="1"/>
</dbReference>
<feature type="region of interest" description="Disordered" evidence="10">
    <location>
        <begin position="288"/>
        <end position="356"/>
    </location>
</feature>
<dbReference type="InterPro" id="IPR011009">
    <property type="entry name" value="Kinase-like_dom_sf"/>
</dbReference>
<feature type="compositionally biased region" description="Low complexity" evidence="10">
    <location>
        <begin position="2069"/>
        <end position="2078"/>
    </location>
</feature>
<evidence type="ECO:0000256" key="4">
    <source>
        <dbReference type="ARBA" id="ARBA00022679"/>
    </source>
</evidence>
<feature type="compositionally biased region" description="Polar residues" evidence="10">
    <location>
        <begin position="207"/>
        <end position="222"/>
    </location>
</feature>
<feature type="compositionally biased region" description="Low complexity" evidence="10">
    <location>
        <begin position="1194"/>
        <end position="1204"/>
    </location>
</feature>
<dbReference type="InterPro" id="IPR050588">
    <property type="entry name" value="WNK_Ser-Thr_kinase"/>
</dbReference>
<keyword evidence="4" id="KW-0808">Transferase</keyword>
<dbReference type="FunFam" id="3.30.200.20:FF:000494">
    <property type="entry name" value="serine/threonine-protein kinase WNK2 isoform X2"/>
    <property type="match status" value="1"/>
</dbReference>
<dbReference type="Pfam" id="PF12202">
    <property type="entry name" value="OSR1_C"/>
    <property type="match status" value="1"/>
</dbReference>
<dbReference type="EC" id="2.7.11.1" evidence="2"/>
<feature type="region of interest" description="Disordered" evidence="10">
    <location>
        <begin position="147"/>
        <end position="269"/>
    </location>
</feature>
<dbReference type="Pfam" id="PF00069">
    <property type="entry name" value="Pkinase"/>
    <property type="match status" value="1"/>
</dbReference>
<feature type="compositionally biased region" description="Polar residues" evidence="10">
    <location>
        <begin position="1540"/>
        <end position="1550"/>
    </location>
</feature>
<feature type="compositionally biased region" description="Polar residues" evidence="10">
    <location>
        <begin position="1732"/>
        <end position="1756"/>
    </location>
</feature>
<feature type="region of interest" description="Disordered" evidence="10">
    <location>
        <begin position="703"/>
        <end position="750"/>
    </location>
</feature>
<keyword evidence="5" id="KW-0547">Nucleotide-binding</keyword>
<dbReference type="Gene3D" id="1.10.510.10">
    <property type="entry name" value="Transferase(Phosphotransferase) domain 1"/>
    <property type="match status" value="1"/>
</dbReference>
<feature type="compositionally biased region" description="Polar residues" evidence="10">
    <location>
        <begin position="247"/>
        <end position="264"/>
    </location>
</feature>
<evidence type="ECO:0000256" key="3">
    <source>
        <dbReference type="ARBA" id="ARBA00022527"/>
    </source>
</evidence>
<feature type="compositionally biased region" description="Low complexity" evidence="10">
    <location>
        <begin position="1345"/>
        <end position="1372"/>
    </location>
</feature>
<feature type="region of interest" description="Disordered" evidence="10">
    <location>
        <begin position="1308"/>
        <end position="1436"/>
    </location>
</feature>
<feature type="compositionally biased region" description="Polar residues" evidence="10">
    <location>
        <begin position="2089"/>
        <end position="2106"/>
    </location>
</feature>
<evidence type="ECO:0000313" key="12">
    <source>
        <dbReference type="EMBL" id="GFO44547.1"/>
    </source>
</evidence>
<feature type="compositionally biased region" description="Low complexity" evidence="10">
    <location>
        <begin position="2230"/>
        <end position="2263"/>
    </location>
</feature>
<feature type="compositionally biased region" description="Low complexity" evidence="10">
    <location>
        <begin position="724"/>
        <end position="742"/>
    </location>
</feature>
<feature type="compositionally biased region" description="Polar residues" evidence="10">
    <location>
        <begin position="1510"/>
        <end position="1527"/>
    </location>
</feature>
<feature type="compositionally biased region" description="Polar residues" evidence="10">
    <location>
        <begin position="930"/>
        <end position="954"/>
    </location>
</feature>
<feature type="compositionally biased region" description="Polar residues" evidence="10">
    <location>
        <begin position="1373"/>
        <end position="1433"/>
    </location>
</feature>
<dbReference type="CDD" id="cd13983">
    <property type="entry name" value="STKc_WNK"/>
    <property type="match status" value="1"/>
</dbReference>
<feature type="compositionally biased region" description="Basic and acidic residues" evidence="10">
    <location>
        <begin position="327"/>
        <end position="356"/>
    </location>
</feature>
<feature type="region of interest" description="Disordered" evidence="10">
    <location>
        <begin position="2038"/>
        <end position="2157"/>
    </location>
</feature>
<comment type="catalytic activity">
    <reaction evidence="9">
        <text>L-seryl-[protein] + ATP = O-phospho-L-seryl-[protein] + ADP + H(+)</text>
        <dbReference type="Rhea" id="RHEA:17989"/>
        <dbReference type="Rhea" id="RHEA-COMP:9863"/>
        <dbReference type="Rhea" id="RHEA-COMP:11604"/>
        <dbReference type="ChEBI" id="CHEBI:15378"/>
        <dbReference type="ChEBI" id="CHEBI:29999"/>
        <dbReference type="ChEBI" id="CHEBI:30616"/>
        <dbReference type="ChEBI" id="CHEBI:83421"/>
        <dbReference type="ChEBI" id="CHEBI:456216"/>
        <dbReference type="EC" id="2.7.11.1"/>
    </reaction>
</comment>
<dbReference type="Gene3D" id="3.10.20.90">
    <property type="entry name" value="Phosphatidylinositol 3-kinase Catalytic Subunit, Chain A, domain 1"/>
    <property type="match status" value="1"/>
</dbReference>
<feature type="compositionally biased region" description="Polar residues" evidence="10">
    <location>
        <begin position="1253"/>
        <end position="1274"/>
    </location>
</feature>
<evidence type="ECO:0000256" key="6">
    <source>
        <dbReference type="ARBA" id="ARBA00022777"/>
    </source>
</evidence>
<feature type="region of interest" description="Disordered" evidence="10">
    <location>
        <begin position="1082"/>
        <end position="1112"/>
    </location>
</feature>
<evidence type="ECO:0000259" key="11">
    <source>
        <dbReference type="PROSITE" id="PS50011"/>
    </source>
</evidence>
<dbReference type="PROSITE" id="PS50011">
    <property type="entry name" value="PROTEIN_KINASE_DOM"/>
    <property type="match status" value="1"/>
</dbReference>
<comment type="catalytic activity">
    <reaction evidence="8">
        <text>L-threonyl-[protein] + ATP = O-phospho-L-threonyl-[protein] + ADP + H(+)</text>
        <dbReference type="Rhea" id="RHEA:46608"/>
        <dbReference type="Rhea" id="RHEA-COMP:11060"/>
        <dbReference type="Rhea" id="RHEA-COMP:11605"/>
        <dbReference type="ChEBI" id="CHEBI:15378"/>
        <dbReference type="ChEBI" id="CHEBI:30013"/>
        <dbReference type="ChEBI" id="CHEBI:30616"/>
        <dbReference type="ChEBI" id="CHEBI:61977"/>
        <dbReference type="ChEBI" id="CHEBI:456216"/>
        <dbReference type="EC" id="2.7.11.1"/>
    </reaction>
</comment>
<accession>A0AAV4DJT2</accession>
<name>A0AAV4DJT2_9GAST</name>
<feature type="region of interest" description="Disordered" evidence="10">
    <location>
        <begin position="1192"/>
        <end position="1288"/>
    </location>
</feature>
<feature type="compositionally biased region" description="Basic and acidic residues" evidence="10">
    <location>
        <begin position="1797"/>
        <end position="1815"/>
    </location>
</feature>
<feature type="domain" description="Protein kinase" evidence="11">
    <location>
        <begin position="357"/>
        <end position="616"/>
    </location>
</feature>
<feature type="compositionally biased region" description="Polar residues" evidence="10">
    <location>
        <begin position="1308"/>
        <end position="1324"/>
    </location>
</feature>
<reference evidence="12 13" key="1">
    <citation type="journal article" date="2021" name="Elife">
        <title>Chloroplast acquisition without the gene transfer in kleptoplastic sea slugs, Plakobranchus ocellatus.</title>
        <authorList>
            <person name="Maeda T."/>
            <person name="Takahashi S."/>
            <person name="Yoshida T."/>
            <person name="Shimamura S."/>
            <person name="Takaki Y."/>
            <person name="Nagai Y."/>
            <person name="Toyoda A."/>
            <person name="Suzuki Y."/>
            <person name="Arimoto A."/>
            <person name="Ishii H."/>
            <person name="Satoh N."/>
            <person name="Nishiyama T."/>
            <person name="Hasebe M."/>
            <person name="Maruyama T."/>
            <person name="Minagawa J."/>
            <person name="Obokata J."/>
            <person name="Shigenobu S."/>
        </authorList>
    </citation>
    <scope>NUCLEOTIDE SEQUENCE [LARGE SCALE GENOMIC DNA]</scope>
</reference>
<dbReference type="GO" id="GO:0004674">
    <property type="term" value="F:protein serine/threonine kinase activity"/>
    <property type="evidence" value="ECO:0007669"/>
    <property type="project" value="UniProtKB-KW"/>
</dbReference>
<keyword evidence="3" id="KW-0723">Serine/threonine-protein kinase</keyword>
<dbReference type="PROSITE" id="PS00108">
    <property type="entry name" value="PROTEIN_KINASE_ST"/>
    <property type="match status" value="1"/>
</dbReference>
<feature type="compositionally biased region" description="Low complexity" evidence="10">
    <location>
        <begin position="2117"/>
        <end position="2143"/>
    </location>
</feature>
<feature type="compositionally biased region" description="Polar residues" evidence="10">
    <location>
        <begin position="1667"/>
        <end position="1677"/>
    </location>
</feature>
<feature type="region of interest" description="Disordered" evidence="10">
    <location>
        <begin position="1"/>
        <end position="43"/>
    </location>
</feature>
<feature type="region of interest" description="Disordered" evidence="10">
    <location>
        <begin position="1661"/>
        <end position="1694"/>
    </location>
</feature>
<feature type="compositionally biased region" description="Basic and acidic residues" evidence="10">
    <location>
        <begin position="33"/>
        <end position="43"/>
    </location>
</feature>
<dbReference type="FunFam" id="1.10.510.10:FF:000006">
    <property type="entry name" value="Serine/threonine-protein kinase WNK1 isoform 2"/>
    <property type="match status" value="1"/>
</dbReference>
<feature type="region of interest" description="Disordered" evidence="10">
    <location>
        <begin position="1456"/>
        <end position="1490"/>
    </location>
</feature>
<evidence type="ECO:0000256" key="1">
    <source>
        <dbReference type="ARBA" id="ARBA00001946"/>
    </source>
</evidence>
<dbReference type="GO" id="GO:0005524">
    <property type="term" value="F:ATP binding"/>
    <property type="evidence" value="ECO:0007669"/>
    <property type="project" value="UniProtKB-KW"/>
</dbReference>
<comment type="cofactor">
    <cofactor evidence="1">
        <name>Mg(2+)</name>
        <dbReference type="ChEBI" id="CHEBI:18420"/>
    </cofactor>
</comment>
<feature type="region of interest" description="Disordered" evidence="10">
    <location>
        <begin position="1502"/>
        <end position="1572"/>
    </location>
</feature>
<dbReference type="PANTHER" id="PTHR13902">
    <property type="entry name" value="SERINE/THREONINE-PROTEIN KINASE WNK WITH NO LYSINE -RELATED"/>
    <property type="match status" value="1"/>
</dbReference>
<feature type="compositionally biased region" description="Low complexity" evidence="10">
    <location>
        <begin position="1457"/>
        <end position="1472"/>
    </location>
</feature>
<dbReference type="SMART" id="SM00220">
    <property type="entry name" value="S_TKc"/>
    <property type="match status" value="1"/>
</dbReference>
<evidence type="ECO:0000256" key="2">
    <source>
        <dbReference type="ARBA" id="ARBA00012513"/>
    </source>
</evidence>
<feature type="region of interest" description="Disordered" evidence="10">
    <location>
        <begin position="1855"/>
        <end position="1907"/>
    </location>
</feature>
<evidence type="ECO:0000256" key="10">
    <source>
        <dbReference type="SAM" id="MobiDB-lite"/>
    </source>
</evidence>
<feature type="compositionally biased region" description="Low complexity" evidence="10">
    <location>
        <begin position="955"/>
        <end position="969"/>
    </location>
</feature>
<evidence type="ECO:0000256" key="7">
    <source>
        <dbReference type="ARBA" id="ARBA00022840"/>
    </source>
</evidence>
<protein>
    <recommendedName>
        <fullName evidence="2">non-specific serine/threonine protein kinase</fullName>
        <ecNumber evidence="2">2.7.11.1</ecNumber>
    </recommendedName>
</protein>
<feature type="compositionally biased region" description="Polar residues" evidence="10">
    <location>
        <begin position="1823"/>
        <end position="1834"/>
    </location>
</feature>
<dbReference type="InterPro" id="IPR024678">
    <property type="entry name" value="Kinase_OSR1/WNK_CCT"/>
</dbReference>
<dbReference type="SUPFAM" id="SSF56112">
    <property type="entry name" value="Protein kinase-like (PK-like)"/>
    <property type="match status" value="1"/>
</dbReference>
<feature type="compositionally biased region" description="Polar residues" evidence="10">
    <location>
        <begin position="1862"/>
        <end position="1881"/>
    </location>
</feature>
<evidence type="ECO:0000256" key="9">
    <source>
        <dbReference type="ARBA" id="ARBA00048679"/>
    </source>
</evidence>
<evidence type="ECO:0000313" key="13">
    <source>
        <dbReference type="Proteomes" id="UP000735302"/>
    </source>
</evidence>
<dbReference type="Proteomes" id="UP000735302">
    <property type="component" value="Unassembled WGS sequence"/>
</dbReference>
<feature type="compositionally biased region" description="Polar residues" evidence="10">
    <location>
        <begin position="2144"/>
        <end position="2157"/>
    </location>
</feature>
<dbReference type="InterPro" id="IPR000719">
    <property type="entry name" value="Prot_kinase_dom"/>
</dbReference>
<comment type="caution">
    <text evidence="12">The sequence shown here is derived from an EMBL/GenBank/DDBJ whole genome shotgun (WGS) entry which is preliminary data.</text>
</comment>
<feature type="compositionally biased region" description="Polar residues" evidence="10">
    <location>
        <begin position="2264"/>
        <end position="2288"/>
    </location>
</feature>
<feature type="compositionally biased region" description="Basic and acidic residues" evidence="10">
    <location>
        <begin position="148"/>
        <end position="166"/>
    </location>
</feature>
<feature type="region of interest" description="Disordered" evidence="10">
    <location>
        <begin position="2206"/>
        <end position="2288"/>
    </location>
</feature>
<feature type="compositionally biased region" description="Basic and acidic residues" evidence="10">
    <location>
        <begin position="1082"/>
        <end position="1098"/>
    </location>
</feature>
<feature type="compositionally biased region" description="Basic and acidic residues" evidence="10">
    <location>
        <begin position="2045"/>
        <end position="2062"/>
    </location>
</feature>
<keyword evidence="6" id="KW-0418">Kinase</keyword>
<evidence type="ECO:0000256" key="5">
    <source>
        <dbReference type="ARBA" id="ARBA00022741"/>
    </source>
</evidence>
<organism evidence="12 13">
    <name type="scientific">Plakobranchus ocellatus</name>
    <dbReference type="NCBI Taxonomy" id="259542"/>
    <lineage>
        <taxon>Eukaryota</taxon>
        <taxon>Metazoa</taxon>
        <taxon>Spiralia</taxon>
        <taxon>Lophotrochozoa</taxon>
        <taxon>Mollusca</taxon>
        <taxon>Gastropoda</taxon>
        <taxon>Heterobranchia</taxon>
        <taxon>Euthyneura</taxon>
        <taxon>Panpulmonata</taxon>
        <taxon>Sacoglossa</taxon>
        <taxon>Placobranchoidea</taxon>
        <taxon>Plakobranchidae</taxon>
        <taxon>Plakobranchus</taxon>
    </lineage>
</organism>
<keyword evidence="13" id="KW-1185">Reference proteome</keyword>
<sequence>MSKSQMKKAVNGDVSEERKKSPSRAKRQYTNQQHDDVGVVRMKKGDKLEKSEVIFDKSIKQLSNEQQLSDVKETSALLRPHRAGFSRRCISDSISVSADDCSTEPRLNKSIVNSSLKSPYKVTSLVPSSIPSKRKVVSPKIFGESEIAEEKPKDRKPVVDQIEKPNFEVSPSAKSVKKVQTAGPQIGRPLRRRFERNTGMQGHKSDSLQSQAPVNKVKSSIDQPGGNDLHQIPEHEAVEDSVDNKAMVSQQTEVDGTSAIQSKSKPVIDGVEEKMKSRFRVNVVNDKSDLHSGEEAGGAQQIQNKASESERETQEKQSVTFASSVKAEAEAADHETKSKKKDDDVKQSRMSPDHRFMKLDEEVGRGSFKTVHRGLEIDTGVHVAWCELQDKRWSKTDRKRFKEEAEMLKELQHPNILRFFDYWEEEGSHRQKIIVLITELMTSGTLKTYLGRFKKLNLKVLKNWCRQILKGLQYLHTRTPPIIHRDLKCDNIFITGTTGSVKIGDMGLATLKSNSFAKSVIGTPEFMAPEMYEEHYDEAVDVYAFGMCMLEMASSEYPYKECHNPGQIYRKVTTGVHPEALDKVRDPEIREIIEGCIQTKKEDRLTVKDLLAHDFFLEDTGLLVELIRNEDELTETEVIPLRLRVVDPKKRRDTHKENEAIQFDFALGQDQAEEIAADLVTSGFLLDDDKRIVAKQIRDRVSQVQKSREKKLADKANDVPVAAQQGQPTQTSSQTTGSQVPVPVGSLPQQYTPQVPIQTSQTLAPDSSSHVFVQQVAQQGPKQPQHISGQGAPVNLVPAPQGQIPGTVVSPQGPGQSVVTIPPGNSGAVAQVLVPPGKPAPDSSQPQMVLGASKLPTGGQHPGLLPSGQVVNVNSMNAQGVISNSAQNVIVQGPQSTAQPPNPNVVQAKEMVIQGSVSNSNVLPTHLQMPPQNAGPQLGSSVNPPVPQSIASTHPSSVQVSPVPVNSSQTHAGCEETDKSTDSPSCQSDVNVSQSGSQLSTFSLSASNAQIGEHQSSQTKIGHSLRSKAGNLGHLDLNAAQQLQQQQCQTSLVGSGASSLQPTATHSTSGLTSSLSACYLNDESHSNRDSETELGQEKAKKKTRRRKKTLEKHPPKVTIISYDEETDVIEVLVEVTNKDLTCTFLRNSKPRAEEVEEDLLPGVGKVQIEDVTGLLNQVIQIVTQEGKNSVGQVLTLSPSSSPTSARKFKISTENKKLPDSVSGSQEQTQRRGLVVTRQTDYTDKLAEDELEEATTSPENNPESTMTQPAGSTMPQDFDQRSWKSTSAKQGVPINIDELSEKLKSIYPQKSSATASNVTAPSTPAVSGHEGHMPKAGEGIPIQQSQAAAGKTQAQNKGQQQQGSSQIVQQQLAGSVQGQAIPQTQSPPNQNQAHVIPTQSGGHSTNASAVPTSQPNVPVSHSGGQPTSQASGQPTIPGAQVISQQTGAQSVFIPPQPAALHSASSSQSQDLQSGVPVQRDTQTSPRGTPIEQQTGQVLQQLGGQTLSTSQAQQFADTSPSDVTGQPFSPATPMGNHGVQLQPPQQDSAALKSSSVSSSGIPPSTYSGPASGYPPMHLPGLGPVQMQQMHHMFTLLQQMMQLPPAYNYHHPSYYAHMPPYMQAMAHHMQQMQVQHGGQHSMPPGTHMAYQPYSQYPGWPYHSASAGLPPQSSSHLNESASLPPTSPPRSPTSSRKVLPADAVSPYASHESLNLAGRAPPKADINELEQALAKTMSRQNAVHAQAHNPSTVNSVTQANEASGEIKHAEAVDSAENKSAGHKQSAEKGNALDHSPPCPTHTRSEPDLSGPKEKVSRFKVEAVANDPILQQDNSRTPSPDRQVEKRGRFQVTKILQEEAETVEEQDISSSTVTSSALNEHSMNSEENCLHKPSESKQGHNDPEESSSPVQKPDLDKIKKEWAALQTDEAYQELLSRHMMEKREYLMSKKYDQEIVEYELHKIRQPHPLFGNAVGSPTLFGVSPNFAGQAAASPVPMFPLGEQSFDPAHTPKGPLHVDSSVHALRAKDNRGFEDLMKYVDFTVQPTGLPKGESKKTLNELRSEQEPRWDQNTIDSVGSSGVGSSTGNEFLDLTRETSASNSRKSSVDLSGSHGSLPELVRSFQQQQQQMQAATMGQTSTSITTTSSMQTNAQNSLHQGSQQSHLPHQAFSAAYNNPLNFPFSLNPFGGFQAFPNMGHHVGFPTGAGQFGGAYHMPSGFQPNVPDPKRHVGPPPSVVPGSTSIPPASLAGAPTSTSNVSSSQTAATASSTHPVTTTSQLSSSSAPVQQSGPSNNG</sequence>